<dbReference type="GO" id="GO:0000160">
    <property type="term" value="P:phosphorelay signal transduction system"/>
    <property type="evidence" value="ECO:0007669"/>
    <property type="project" value="InterPro"/>
</dbReference>
<organism evidence="4 5">
    <name type="scientific">Desulfuribacillus alkaliarsenatis</name>
    <dbReference type="NCBI Taxonomy" id="766136"/>
    <lineage>
        <taxon>Bacteria</taxon>
        <taxon>Bacillati</taxon>
        <taxon>Bacillota</taxon>
        <taxon>Desulfuribacillia</taxon>
        <taxon>Desulfuribacillales</taxon>
        <taxon>Desulfuribacillaceae</taxon>
        <taxon>Desulfuribacillus</taxon>
    </lineage>
</organism>
<proteinExistence type="predicted"/>
<gene>
    <name evidence="4" type="ORF">BHF68_14395</name>
</gene>
<evidence type="ECO:0000259" key="3">
    <source>
        <dbReference type="PROSITE" id="PS50110"/>
    </source>
</evidence>
<dbReference type="SMART" id="SM00448">
    <property type="entry name" value="REC"/>
    <property type="match status" value="1"/>
</dbReference>
<dbReference type="AlphaFoldDB" id="A0A1E5G3M3"/>
<comment type="caution">
    <text evidence="4">The sequence shown here is derived from an EMBL/GenBank/DDBJ whole genome shotgun (WGS) entry which is preliminary data.</text>
</comment>
<evidence type="ECO:0000313" key="5">
    <source>
        <dbReference type="Proteomes" id="UP000094296"/>
    </source>
</evidence>
<feature type="domain" description="Response regulatory" evidence="3">
    <location>
        <begin position="5"/>
        <end position="120"/>
    </location>
</feature>
<dbReference type="STRING" id="766136.BHF68_14395"/>
<sequence>MGELAVLIVEDSRYAADVNARQVQKAGYIVKYEIVSNKVEMIRLIQEQSWDLILSDHSLPAFSSLEALEIRNRYCPEVPFIIVTEYIGEKEHIVAIEGGCQEIIHKRELQSLRRAVQNLV</sequence>
<dbReference type="InterPro" id="IPR011006">
    <property type="entry name" value="CheY-like_superfamily"/>
</dbReference>
<dbReference type="Proteomes" id="UP000094296">
    <property type="component" value="Unassembled WGS sequence"/>
</dbReference>
<dbReference type="SUPFAM" id="SSF52172">
    <property type="entry name" value="CheY-like"/>
    <property type="match status" value="1"/>
</dbReference>
<dbReference type="Gene3D" id="3.40.50.2300">
    <property type="match status" value="1"/>
</dbReference>
<keyword evidence="5" id="KW-1185">Reference proteome</keyword>
<reference evidence="4 5" key="1">
    <citation type="submission" date="2016-09" db="EMBL/GenBank/DDBJ databases">
        <title>Draft genome sequence for the type strain of Desulfuribacillus alkaliarsenatis AHT28, an obligately anaerobic, sulfidogenic bacterium isolated from Russian soda lake sediments.</title>
        <authorList>
            <person name="Abin C.A."/>
            <person name="Hollibaugh J.T."/>
        </authorList>
    </citation>
    <scope>NUCLEOTIDE SEQUENCE [LARGE SCALE GENOMIC DNA]</scope>
    <source>
        <strain evidence="4 5">AHT28</strain>
    </source>
</reference>
<evidence type="ECO:0000256" key="2">
    <source>
        <dbReference type="PROSITE-ProRule" id="PRU00169"/>
    </source>
</evidence>
<evidence type="ECO:0000256" key="1">
    <source>
        <dbReference type="ARBA" id="ARBA00022553"/>
    </source>
</evidence>
<dbReference type="PANTHER" id="PTHR44591:SF3">
    <property type="entry name" value="RESPONSE REGULATORY DOMAIN-CONTAINING PROTEIN"/>
    <property type="match status" value="1"/>
</dbReference>
<dbReference type="RefSeq" id="WP_069642635.1">
    <property type="nucleotide sequence ID" value="NZ_MIJE01000006.1"/>
</dbReference>
<accession>A0A1E5G3M3</accession>
<name>A0A1E5G3M3_9FIRM</name>
<dbReference type="InterPro" id="IPR050595">
    <property type="entry name" value="Bact_response_regulator"/>
</dbReference>
<dbReference type="PROSITE" id="PS50110">
    <property type="entry name" value="RESPONSE_REGULATORY"/>
    <property type="match status" value="1"/>
</dbReference>
<dbReference type="PANTHER" id="PTHR44591">
    <property type="entry name" value="STRESS RESPONSE REGULATOR PROTEIN 1"/>
    <property type="match status" value="1"/>
</dbReference>
<dbReference type="Pfam" id="PF00072">
    <property type="entry name" value="Response_reg"/>
    <property type="match status" value="1"/>
</dbReference>
<keyword evidence="1 2" id="KW-0597">Phosphoprotein</keyword>
<dbReference type="CDD" id="cd00156">
    <property type="entry name" value="REC"/>
    <property type="match status" value="1"/>
</dbReference>
<protein>
    <recommendedName>
        <fullName evidence="3">Response regulatory domain-containing protein</fullName>
    </recommendedName>
</protein>
<feature type="modified residue" description="4-aspartylphosphate" evidence="2">
    <location>
        <position position="56"/>
    </location>
</feature>
<dbReference type="OrthoDB" id="1740053at2"/>
<dbReference type="EMBL" id="MIJE01000006">
    <property type="protein sequence ID" value="OEF97687.1"/>
    <property type="molecule type" value="Genomic_DNA"/>
</dbReference>
<evidence type="ECO:0000313" key="4">
    <source>
        <dbReference type="EMBL" id="OEF97687.1"/>
    </source>
</evidence>
<dbReference type="InterPro" id="IPR001789">
    <property type="entry name" value="Sig_transdc_resp-reg_receiver"/>
</dbReference>